<evidence type="ECO:0000313" key="2">
    <source>
        <dbReference type="Proteomes" id="UP001150603"/>
    </source>
</evidence>
<evidence type="ECO:0000313" key="1">
    <source>
        <dbReference type="EMBL" id="KAJ1946323.1"/>
    </source>
</evidence>
<protein>
    <submittedName>
        <fullName evidence="1">Uncharacterized protein</fullName>
    </submittedName>
</protein>
<gene>
    <name evidence="1" type="ORF">FBU59_002054</name>
</gene>
<sequence>MDGAATPVVDLTTSPPAQPNAADSIVLLSSDDEENAPLPSTAVQNDQRRQQMPHWQPAQSNTFGTQPRGLVSVPTHNRPPRYFEQPRAAPTARIGMRGPPQVIVGRNRLAPIQTRQEGENRDFQRVNSLRHVLRVDSTRRRPLLWASLAQRGGAEGDSGVRPIRAQPLPRQSRTWSRAPERYRPRAATAGEEVDDGAIDVEAVDDSQFDENVERYTERMRQTRAEMSDEEETFNEQARQYMTRAMAARFGGDNMPIFPFHPGLQIHHFAGNHDMGPSPFDFVDGDDLADILSFLEANAPPTSTTRQGRAMQPLKLNSLQLELAKKPEFTRSVPETNYRDADPELITSDARQIVCVECKDVLYAQDPIWAPSCGHVFCNSCCEAFKGQYKKCSACGKRTARKNLVHLFP</sequence>
<dbReference type="EMBL" id="JANBPW010001068">
    <property type="protein sequence ID" value="KAJ1946323.1"/>
    <property type="molecule type" value="Genomic_DNA"/>
</dbReference>
<organism evidence="1 2">
    <name type="scientific">Linderina macrospora</name>
    <dbReference type="NCBI Taxonomy" id="4868"/>
    <lineage>
        <taxon>Eukaryota</taxon>
        <taxon>Fungi</taxon>
        <taxon>Fungi incertae sedis</taxon>
        <taxon>Zoopagomycota</taxon>
        <taxon>Kickxellomycotina</taxon>
        <taxon>Kickxellomycetes</taxon>
        <taxon>Kickxellales</taxon>
        <taxon>Kickxellaceae</taxon>
        <taxon>Linderina</taxon>
    </lineage>
</organism>
<reference evidence="1" key="1">
    <citation type="submission" date="2022-07" db="EMBL/GenBank/DDBJ databases">
        <title>Phylogenomic reconstructions and comparative analyses of Kickxellomycotina fungi.</title>
        <authorList>
            <person name="Reynolds N.K."/>
            <person name="Stajich J.E."/>
            <person name="Barry K."/>
            <person name="Grigoriev I.V."/>
            <person name="Crous P."/>
            <person name="Smith M.E."/>
        </authorList>
    </citation>
    <scope>NUCLEOTIDE SEQUENCE</scope>
    <source>
        <strain evidence="1">NRRL 5244</strain>
    </source>
</reference>
<comment type="caution">
    <text evidence="1">The sequence shown here is derived from an EMBL/GenBank/DDBJ whole genome shotgun (WGS) entry which is preliminary data.</text>
</comment>
<dbReference type="Proteomes" id="UP001150603">
    <property type="component" value="Unassembled WGS sequence"/>
</dbReference>
<proteinExistence type="predicted"/>
<accession>A0ACC1JCJ7</accession>
<keyword evidence="2" id="KW-1185">Reference proteome</keyword>
<name>A0ACC1JCJ7_9FUNG</name>